<dbReference type="EMBL" id="SNRY01000058">
    <property type="protein sequence ID" value="KAA6348876.1"/>
    <property type="molecule type" value="Genomic_DNA"/>
</dbReference>
<dbReference type="AlphaFoldDB" id="A0A5J4SRX1"/>
<name>A0A5J4SRX1_9ZZZZ</name>
<dbReference type="InterPro" id="IPR027824">
    <property type="entry name" value="DUF4469"/>
</dbReference>
<accession>A0A5J4SRX1</accession>
<evidence type="ECO:0000313" key="2">
    <source>
        <dbReference type="EMBL" id="KAA6348876.1"/>
    </source>
</evidence>
<gene>
    <name evidence="2" type="ORF">EZS27_003676</name>
</gene>
<sequence>MATILHRIKAFLYENLLTTAVRTHVDASDIVINNPSELMVIIPDLESGLYKLEVTTQFSAGKTLLQEPRSVIFDKILTVS</sequence>
<protein>
    <recommendedName>
        <fullName evidence="1">DUF4469 domain-containing protein</fullName>
    </recommendedName>
</protein>
<reference evidence="2" key="1">
    <citation type="submission" date="2019-03" db="EMBL/GenBank/DDBJ databases">
        <title>Single cell metagenomics reveals metabolic interactions within the superorganism composed of flagellate Streblomastix strix and complex community of Bacteroidetes bacteria on its surface.</title>
        <authorList>
            <person name="Treitli S.C."/>
            <person name="Kolisko M."/>
            <person name="Husnik F."/>
            <person name="Keeling P."/>
            <person name="Hampl V."/>
        </authorList>
    </citation>
    <scope>NUCLEOTIDE SEQUENCE</scope>
    <source>
        <strain evidence="2">STM</strain>
    </source>
</reference>
<evidence type="ECO:0000259" key="1">
    <source>
        <dbReference type="Pfam" id="PF14734"/>
    </source>
</evidence>
<comment type="caution">
    <text evidence="2">The sequence shown here is derived from an EMBL/GenBank/DDBJ whole genome shotgun (WGS) entry which is preliminary data.</text>
</comment>
<organism evidence="2">
    <name type="scientific">termite gut metagenome</name>
    <dbReference type="NCBI Taxonomy" id="433724"/>
    <lineage>
        <taxon>unclassified sequences</taxon>
        <taxon>metagenomes</taxon>
        <taxon>organismal metagenomes</taxon>
    </lineage>
</organism>
<dbReference type="Pfam" id="PF14734">
    <property type="entry name" value="DUF4469"/>
    <property type="match status" value="1"/>
</dbReference>
<proteinExistence type="predicted"/>
<dbReference type="Gene3D" id="2.70.50.70">
    <property type="match status" value="1"/>
</dbReference>
<feature type="domain" description="DUF4469" evidence="1">
    <location>
        <begin position="19"/>
        <end position="70"/>
    </location>
</feature>